<evidence type="ECO:0000256" key="5">
    <source>
        <dbReference type="ARBA" id="ARBA00023136"/>
    </source>
</evidence>
<feature type="transmembrane region" description="Helical" evidence="7">
    <location>
        <begin position="6"/>
        <end position="28"/>
    </location>
</feature>
<organism evidence="9">
    <name type="scientific">Desulfobacca acetoxidans</name>
    <dbReference type="NCBI Taxonomy" id="60893"/>
    <lineage>
        <taxon>Bacteria</taxon>
        <taxon>Pseudomonadati</taxon>
        <taxon>Thermodesulfobacteriota</taxon>
        <taxon>Desulfobaccia</taxon>
        <taxon>Desulfobaccales</taxon>
        <taxon>Desulfobaccaceae</taxon>
        <taxon>Desulfobacca</taxon>
    </lineage>
</organism>
<comment type="similarity">
    <text evidence="2">Belongs to the complex I subunit 4 family.</text>
</comment>
<evidence type="ECO:0000313" key="9">
    <source>
        <dbReference type="EMBL" id="HHS30037.1"/>
    </source>
</evidence>
<comment type="caution">
    <text evidence="9">The sequence shown here is derived from an EMBL/GenBank/DDBJ whole genome shotgun (WGS) entry which is preliminary data.</text>
</comment>
<proteinExistence type="inferred from homology"/>
<keyword evidence="4 7" id="KW-1133">Transmembrane helix</keyword>
<evidence type="ECO:0000256" key="7">
    <source>
        <dbReference type="SAM" id="Phobius"/>
    </source>
</evidence>
<feature type="transmembrane region" description="Helical" evidence="7">
    <location>
        <begin position="78"/>
        <end position="105"/>
    </location>
</feature>
<evidence type="ECO:0000256" key="2">
    <source>
        <dbReference type="ARBA" id="ARBA00009025"/>
    </source>
</evidence>
<evidence type="ECO:0000256" key="1">
    <source>
        <dbReference type="ARBA" id="ARBA00004127"/>
    </source>
</evidence>
<dbReference type="Pfam" id="PF00361">
    <property type="entry name" value="Proton_antipo_M"/>
    <property type="match status" value="1"/>
</dbReference>
<feature type="transmembrane region" description="Helical" evidence="7">
    <location>
        <begin position="35"/>
        <end position="58"/>
    </location>
</feature>
<accession>A0A7V6A489</accession>
<feature type="domain" description="NADH:quinone oxidoreductase/Mrp antiporter transmembrane" evidence="8">
    <location>
        <begin position="134"/>
        <end position="420"/>
    </location>
</feature>
<dbReference type="PANTHER" id="PTHR43507:SF4">
    <property type="entry name" value="PROTON-TRANSLOCATING NADH-QUINONE OXIDOREDUCTASE, CHAIN M"/>
    <property type="match status" value="1"/>
</dbReference>
<dbReference type="PANTHER" id="PTHR43507">
    <property type="entry name" value="NADH-UBIQUINONE OXIDOREDUCTASE CHAIN 4"/>
    <property type="match status" value="1"/>
</dbReference>
<evidence type="ECO:0000256" key="6">
    <source>
        <dbReference type="RuleBase" id="RU000320"/>
    </source>
</evidence>
<feature type="transmembrane region" description="Helical" evidence="7">
    <location>
        <begin position="170"/>
        <end position="190"/>
    </location>
</feature>
<feature type="transmembrane region" description="Helical" evidence="7">
    <location>
        <begin position="306"/>
        <end position="327"/>
    </location>
</feature>
<feature type="transmembrane region" description="Helical" evidence="7">
    <location>
        <begin position="453"/>
        <end position="471"/>
    </location>
</feature>
<protein>
    <submittedName>
        <fullName evidence="9">NADH-quinone oxidoreductase subunit M</fullName>
    </submittedName>
</protein>
<dbReference type="GO" id="GO:0015990">
    <property type="term" value="P:electron transport coupled proton transport"/>
    <property type="evidence" value="ECO:0007669"/>
    <property type="project" value="TreeGrafter"/>
</dbReference>
<dbReference type="GO" id="GO:0003954">
    <property type="term" value="F:NADH dehydrogenase activity"/>
    <property type="evidence" value="ECO:0007669"/>
    <property type="project" value="TreeGrafter"/>
</dbReference>
<dbReference type="GO" id="GO:0012505">
    <property type="term" value="C:endomembrane system"/>
    <property type="evidence" value="ECO:0007669"/>
    <property type="project" value="UniProtKB-SubCell"/>
</dbReference>
<dbReference type="PRINTS" id="PR01437">
    <property type="entry name" value="NUOXDRDTASE4"/>
</dbReference>
<feature type="transmembrane region" description="Helical" evidence="7">
    <location>
        <begin position="277"/>
        <end position="299"/>
    </location>
</feature>
<evidence type="ECO:0000259" key="8">
    <source>
        <dbReference type="Pfam" id="PF00361"/>
    </source>
</evidence>
<keyword evidence="3 6" id="KW-0812">Transmembrane</keyword>
<dbReference type="GO" id="GO:0016020">
    <property type="term" value="C:membrane"/>
    <property type="evidence" value="ECO:0007669"/>
    <property type="project" value="UniProtKB-SubCell"/>
</dbReference>
<dbReference type="GO" id="GO:0048039">
    <property type="term" value="F:ubiquinone binding"/>
    <property type="evidence" value="ECO:0007669"/>
    <property type="project" value="TreeGrafter"/>
</dbReference>
<dbReference type="InterPro" id="IPR003918">
    <property type="entry name" value="NADH_UbQ_OxRdtase"/>
</dbReference>
<gene>
    <name evidence="9" type="ORF">ENV52_10105</name>
</gene>
<sequence length="490" mass="53623">MTEHLASFPVLSCMLLAPVVGLLILLFLKEEQGYLIRMVSLVAAGISFFLSIYTFVAYDKNLGGLQFVEKIPWVKAFGITYFVGVEGMNAPLLLLTGIVIFTGVLTMWELKTRVREYFIFQLALVTGVFGVFMSYDMFFFFLFYEIAVVPMYILILIWGSTRKIYAAMKLTLYLMAGSGLIIPGILMLYSSSGLYTFNMLALHGVAFAPWIQKVAFVFLLLGFGVLAAVWPFHTWSPVGHVAAPTAVSMLHAGVLMKLGSFAILRVAMYLCPQGFQYWAQFMGLLAGAGIVYGVFVGLAQTDLKYVIGYSSVSHMGIVGLGLATGTIDGLNGAVFQMFAHGVMTALFFSAVGYIYDRTHTRNILELGGMSKIMPVASAFFITAALCGAGVPGMASFWAELMVLVSAVKVFPIRGILAIASLVIGALFALRVVQKTFFNDPNPKFAHFEDVSPFLGLPRMILIGFMIFFGLFPQVMVGLIKTSIVPFIQGM</sequence>
<feature type="transmembrane region" description="Helical" evidence="7">
    <location>
        <begin position="117"/>
        <end position="135"/>
    </location>
</feature>
<dbReference type="GO" id="GO:0042773">
    <property type="term" value="P:ATP synthesis coupled electron transport"/>
    <property type="evidence" value="ECO:0007669"/>
    <property type="project" value="InterPro"/>
</dbReference>
<dbReference type="InterPro" id="IPR010227">
    <property type="entry name" value="NADH_Q_OxRdtase_chainM/4"/>
</dbReference>
<dbReference type="InterPro" id="IPR001750">
    <property type="entry name" value="ND/Mrp_TM"/>
</dbReference>
<feature type="transmembrane region" description="Helical" evidence="7">
    <location>
        <begin position="333"/>
        <end position="355"/>
    </location>
</feature>
<feature type="transmembrane region" description="Helical" evidence="7">
    <location>
        <begin position="241"/>
        <end position="265"/>
    </location>
</feature>
<dbReference type="EMBL" id="DTGR01000160">
    <property type="protein sequence ID" value="HHS30037.1"/>
    <property type="molecule type" value="Genomic_DNA"/>
</dbReference>
<comment type="subcellular location">
    <subcellularLocation>
        <location evidence="1">Endomembrane system</location>
        <topology evidence="1">Multi-pass membrane protein</topology>
    </subcellularLocation>
    <subcellularLocation>
        <location evidence="6">Membrane</location>
        <topology evidence="6">Multi-pass membrane protein</topology>
    </subcellularLocation>
</comment>
<dbReference type="AlphaFoldDB" id="A0A7V6A489"/>
<dbReference type="GO" id="GO:0008137">
    <property type="term" value="F:NADH dehydrogenase (ubiquinone) activity"/>
    <property type="evidence" value="ECO:0007669"/>
    <property type="project" value="InterPro"/>
</dbReference>
<feature type="transmembrane region" description="Helical" evidence="7">
    <location>
        <begin position="210"/>
        <end position="229"/>
    </location>
</feature>
<evidence type="ECO:0000256" key="4">
    <source>
        <dbReference type="ARBA" id="ARBA00022989"/>
    </source>
</evidence>
<feature type="transmembrane region" description="Helical" evidence="7">
    <location>
        <begin position="141"/>
        <end position="158"/>
    </location>
</feature>
<name>A0A7V6A489_9BACT</name>
<reference evidence="9" key="1">
    <citation type="journal article" date="2020" name="mSystems">
        <title>Genome- and Community-Level Interaction Insights into Carbon Utilization and Element Cycling Functions of Hydrothermarchaeota in Hydrothermal Sediment.</title>
        <authorList>
            <person name="Zhou Z."/>
            <person name="Liu Y."/>
            <person name="Xu W."/>
            <person name="Pan J."/>
            <person name="Luo Z.H."/>
            <person name="Li M."/>
        </authorList>
    </citation>
    <scope>NUCLEOTIDE SEQUENCE [LARGE SCALE GENOMIC DNA]</scope>
    <source>
        <strain evidence="9">SpSt-767</strain>
    </source>
</reference>
<evidence type="ECO:0000256" key="3">
    <source>
        <dbReference type="ARBA" id="ARBA00022692"/>
    </source>
</evidence>
<feature type="transmembrane region" description="Helical" evidence="7">
    <location>
        <begin position="375"/>
        <end position="398"/>
    </location>
</feature>
<dbReference type="NCBIfam" id="TIGR01972">
    <property type="entry name" value="NDH_I_M"/>
    <property type="match status" value="1"/>
</dbReference>
<keyword evidence="5 7" id="KW-0472">Membrane</keyword>
<feature type="transmembrane region" description="Helical" evidence="7">
    <location>
        <begin position="410"/>
        <end position="432"/>
    </location>
</feature>